<protein>
    <recommendedName>
        <fullName evidence="8">DNA-3-methyladenine glycosylase I</fullName>
        <ecNumber evidence="8">3.2.2.20</ecNumber>
    </recommendedName>
</protein>
<evidence type="ECO:0000256" key="7">
    <source>
        <dbReference type="ARBA" id="ARBA00057608"/>
    </source>
</evidence>
<dbReference type="InterPro" id="IPR004597">
    <property type="entry name" value="Tag"/>
</dbReference>
<dbReference type="InterPro" id="IPR011257">
    <property type="entry name" value="DNA_glycosylase"/>
</dbReference>
<name>A1KBN1_AZOSB</name>
<dbReference type="OrthoDB" id="9807664at2"/>
<sequence>MVERCGWVGQEPLYVAYHDEEWGVPVRDPRVLFEFLLLEGAQAGLSWITVLKKRARYREVFDGFDPRAIAAYDDAKKAALLADPGIIRNRAKVDAAVINARAWLALQAAGLDPVDWLWGFVGGQPLQNRRQSLAEVPASTPESDAMSKALKARGFKFVGSTICYAFMQAVGMVNDHVAGCHRYRALGGPD</sequence>
<dbReference type="KEGG" id="azo:azo3621"/>
<dbReference type="EMBL" id="AM406670">
    <property type="protein sequence ID" value="CAL96237.1"/>
    <property type="molecule type" value="Genomic_DNA"/>
</dbReference>
<feature type="binding site" evidence="9">
    <location>
        <position position="18"/>
    </location>
    <ligand>
        <name>Zn(2+)</name>
        <dbReference type="ChEBI" id="CHEBI:29105"/>
    </ligand>
</feature>
<dbReference type="RefSeq" id="WP_011767343.1">
    <property type="nucleotide sequence ID" value="NC_008702.1"/>
</dbReference>
<dbReference type="eggNOG" id="COG2818">
    <property type="taxonomic scope" value="Bacteria"/>
</dbReference>
<comment type="function">
    <text evidence="7">Hydrolysis of the deoxyribose N-glycosidic bond to excise 3-methyladenine from the damaged DNA polymer formed by alkylation lesions.</text>
</comment>
<evidence type="ECO:0000313" key="11">
    <source>
        <dbReference type="Proteomes" id="UP000002588"/>
    </source>
</evidence>
<evidence type="ECO:0000256" key="3">
    <source>
        <dbReference type="ARBA" id="ARBA00022801"/>
    </source>
</evidence>
<comment type="catalytic activity">
    <reaction evidence="6">
        <text>Hydrolysis of alkylated DNA, releasing 3-methyladenine.</text>
        <dbReference type="EC" id="3.2.2.20"/>
    </reaction>
</comment>
<reference evidence="10 11" key="1">
    <citation type="journal article" date="2006" name="Nat. Biotechnol.">
        <title>Complete genome of the mutualistic, N2-fixing grass endophyte Azoarcus sp. strain BH72.</title>
        <authorList>
            <person name="Krause A."/>
            <person name="Ramakumar A."/>
            <person name="Bartels D."/>
            <person name="Battistoni F."/>
            <person name="Bekel T."/>
            <person name="Boch J."/>
            <person name="Boehm M."/>
            <person name="Friedrich F."/>
            <person name="Hurek T."/>
            <person name="Krause L."/>
            <person name="Linke B."/>
            <person name="McHardy A.C."/>
            <person name="Sarkar A."/>
            <person name="Schneiker S."/>
            <person name="Syed A.A."/>
            <person name="Thauer R."/>
            <person name="Vorhoelter F.-J."/>
            <person name="Weidner S."/>
            <person name="Puehler A."/>
            <person name="Reinhold-Hurek B."/>
            <person name="Kaiser O."/>
            <person name="Goesmann A."/>
        </authorList>
    </citation>
    <scope>NUCLEOTIDE SEQUENCE [LARGE SCALE GENOMIC DNA]</scope>
    <source>
        <strain evidence="10 11">BH72</strain>
    </source>
</reference>
<dbReference type="GO" id="GO:0006284">
    <property type="term" value="P:base-excision repair"/>
    <property type="evidence" value="ECO:0007669"/>
    <property type="project" value="InterPro"/>
</dbReference>
<dbReference type="Pfam" id="PF03352">
    <property type="entry name" value="Adenine_glyco"/>
    <property type="match status" value="1"/>
</dbReference>
<dbReference type="NCBIfam" id="TIGR00624">
    <property type="entry name" value="tag"/>
    <property type="match status" value="1"/>
</dbReference>
<dbReference type="GO" id="GO:0008725">
    <property type="term" value="F:DNA-3-methyladenine glycosylase activity"/>
    <property type="evidence" value="ECO:0007669"/>
    <property type="project" value="UniProtKB-EC"/>
</dbReference>
<proteinExistence type="predicted"/>
<keyword evidence="10" id="KW-0326">Glycosidase</keyword>
<dbReference type="PANTHER" id="PTHR30037">
    <property type="entry name" value="DNA-3-METHYLADENINE GLYCOSYLASE 1"/>
    <property type="match status" value="1"/>
</dbReference>
<gene>
    <name evidence="10" type="primary">tag</name>
    <name evidence="10" type="ordered locus">azo3621</name>
</gene>
<dbReference type="GO" id="GO:0046872">
    <property type="term" value="F:metal ion binding"/>
    <property type="evidence" value="ECO:0007669"/>
    <property type="project" value="UniProtKB-KW"/>
</dbReference>
<dbReference type="FunFam" id="1.10.340.30:FF:000009">
    <property type="entry name" value="DNA-3-methyladenine glycosylase I"/>
    <property type="match status" value="1"/>
</dbReference>
<keyword evidence="3 10" id="KW-0378">Hydrolase</keyword>
<evidence type="ECO:0000256" key="5">
    <source>
        <dbReference type="ARBA" id="ARBA00023204"/>
    </source>
</evidence>
<keyword evidence="4 9" id="KW-0862">Zinc</keyword>
<dbReference type="Proteomes" id="UP000002588">
    <property type="component" value="Chromosome"/>
</dbReference>
<dbReference type="InterPro" id="IPR005019">
    <property type="entry name" value="Adenine_glyco"/>
</dbReference>
<dbReference type="KEGG" id="aoa:dqs_3764"/>
<feature type="binding site" evidence="9">
    <location>
        <position position="5"/>
    </location>
    <ligand>
        <name>Zn(2+)</name>
        <dbReference type="ChEBI" id="CHEBI:29105"/>
    </ligand>
</feature>
<evidence type="ECO:0000256" key="6">
    <source>
        <dbReference type="ARBA" id="ARBA00052558"/>
    </source>
</evidence>
<evidence type="ECO:0000256" key="8">
    <source>
        <dbReference type="ARBA" id="ARBA00066766"/>
    </source>
</evidence>
<feature type="binding site" evidence="9">
    <location>
        <position position="176"/>
    </location>
    <ligand>
        <name>Zn(2+)</name>
        <dbReference type="ChEBI" id="CHEBI:29105"/>
    </ligand>
</feature>
<evidence type="ECO:0000256" key="9">
    <source>
        <dbReference type="PIRSR" id="PIRSR604597-1"/>
    </source>
</evidence>
<keyword evidence="2" id="KW-0227">DNA damage</keyword>
<feature type="binding site" evidence="9">
    <location>
        <position position="180"/>
    </location>
    <ligand>
        <name>Zn(2+)</name>
        <dbReference type="ChEBI" id="CHEBI:29105"/>
    </ligand>
</feature>
<accession>A1KBN1</accession>
<evidence type="ECO:0000256" key="4">
    <source>
        <dbReference type="ARBA" id="ARBA00022833"/>
    </source>
</evidence>
<evidence type="ECO:0000256" key="1">
    <source>
        <dbReference type="ARBA" id="ARBA00022723"/>
    </source>
</evidence>
<evidence type="ECO:0000313" key="10">
    <source>
        <dbReference type="EMBL" id="CAL96237.1"/>
    </source>
</evidence>
<dbReference type="SUPFAM" id="SSF48150">
    <property type="entry name" value="DNA-glycosylase"/>
    <property type="match status" value="1"/>
</dbReference>
<keyword evidence="1 9" id="KW-0479">Metal-binding</keyword>
<dbReference type="HOGENOM" id="CLU_083758_1_0_4"/>
<dbReference type="InterPro" id="IPR052891">
    <property type="entry name" value="DNA-3mA_glycosylase"/>
</dbReference>
<dbReference type="EC" id="3.2.2.20" evidence="8"/>
<dbReference type="PANTHER" id="PTHR30037:SF4">
    <property type="entry name" value="DNA-3-METHYLADENINE GLYCOSYLASE I"/>
    <property type="match status" value="1"/>
</dbReference>
<dbReference type="STRING" id="62928.azo3621"/>
<dbReference type="AlphaFoldDB" id="A1KBN1"/>
<evidence type="ECO:0000256" key="2">
    <source>
        <dbReference type="ARBA" id="ARBA00022763"/>
    </source>
</evidence>
<dbReference type="Gene3D" id="1.10.340.30">
    <property type="entry name" value="Hypothetical protein, domain 2"/>
    <property type="match status" value="1"/>
</dbReference>
<organism evidence="10 11">
    <name type="scientific">Azoarcus sp. (strain BH72)</name>
    <dbReference type="NCBI Taxonomy" id="418699"/>
    <lineage>
        <taxon>Bacteria</taxon>
        <taxon>Pseudomonadati</taxon>
        <taxon>Pseudomonadota</taxon>
        <taxon>Betaproteobacteria</taxon>
        <taxon>Rhodocyclales</taxon>
        <taxon>Zoogloeaceae</taxon>
        <taxon>Azoarcus</taxon>
    </lineage>
</organism>
<keyword evidence="11" id="KW-1185">Reference proteome</keyword>
<keyword evidence="5" id="KW-0234">DNA repair</keyword>